<proteinExistence type="predicted"/>
<evidence type="ECO:0000256" key="1">
    <source>
        <dbReference type="SAM" id="MobiDB-lite"/>
    </source>
</evidence>
<protein>
    <submittedName>
        <fullName evidence="2">Uncharacterized protein</fullName>
    </submittedName>
</protein>
<organism evidence="2 3">
    <name type="scientific">Stieleria marina</name>
    <dbReference type="NCBI Taxonomy" id="1930275"/>
    <lineage>
        <taxon>Bacteria</taxon>
        <taxon>Pseudomonadati</taxon>
        <taxon>Planctomycetota</taxon>
        <taxon>Planctomycetia</taxon>
        <taxon>Pirellulales</taxon>
        <taxon>Pirellulaceae</taxon>
        <taxon>Stieleria</taxon>
    </lineage>
</organism>
<feature type="region of interest" description="Disordered" evidence="1">
    <location>
        <begin position="81"/>
        <end position="128"/>
    </location>
</feature>
<accession>A0A517NWT4</accession>
<gene>
    <name evidence="2" type="ORF">K239x_35930</name>
</gene>
<feature type="compositionally biased region" description="Polar residues" evidence="1">
    <location>
        <begin position="116"/>
        <end position="128"/>
    </location>
</feature>
<dbReference type="EMBL" id="CP036526">
    <property type="protein sequence ID" value="QDT11593.1"/>
    <property type="molecule type" value="Genomic_DNA"/>
</dbReference>
<name>A0A517NWT4_9BACT</name>
<evidence type="ECO:0000313" key="2">
    <source>
        <dbReference type="EMBL" id="QDT11593.1"/>
    </source>
</evidence>
<dbReference type="AlphaFoldDB" id="A0A517NWT4"/>
<keyword evidence="3" id="KW-1185">Reference proteome</keyword>
<sequence>MSKDRRIIQSLFAPGITRTKQTTLLSKLSKLRKEMREGETSSDGDCTMPIQIASHGELDFDRAAFCLSWLGIEYPTCHSKWLPKTGLNAQPARKSSASRHAKKTRCDDAGAGKPNRSASVSSMSRLLG</sequence>
<reference evidence="2 3" key="1">
    <citation type="submission" date="2019-02" db="EMBL/GenBank/DDBJ databases">
        <title>Deep-cultivation of Planctomycetes and their phenomic and genomic characterization uncovers novel biology.</title>
        <authorList>
            <person name="Wiegand S."/>
            <person name="Jogler M."/>
            <person name="Boedeker C."/>
            <person name="Pinto D."/>
            <person name="Vollmers J."/>
            <person name="Rivas-Marin E."/>
            <person name="Kohn T."/>
            <person name="Peeters S.H."/>
            <person name="Heuer A."/>
            <person name="Rast P."/>
            <person name="Oberbeckmann S."/>
            <person name="Bunk B."/>
            <person name="Jeske O."/>
            <person name="Meyerdierks A."/>
            <person name="Storesund J.E."/>
            <person name="Kallscheuer N."/>
            <person name="Luecker S."/>
            <person name="Lage O.M."/>
            <person name="Pohl T."/>
            <person name="Merkel B.J."/>
            <person name="Hornburger P."/>
            <person name="Mueller R.-W."/>
            <person name="Bruemmer F."/>
            <person name="Labrenz M."/>
            <person name="Spormann A.M."/>
            <person name="Op den Camp H."/>
            <person name="Overmann J."/>
            <person name="Amann R."/>
            <person name="Jetten M.S.M."/>
            <person name="Mascher T."/>
            <person name="Medema M.H."/>
            <person name="Devos D.P."/>
            <person name="Kaster A.-K."/>
            <person name="Ovreas L."/>
            <person name="Rohde M."/>
            <person name="Galperin M.Y."/>
            <person name="Jogler C."/>
        </authorList>
    </citation>
    <scope>NUCLEOTIDE SEQUENCE [LARGE SCALE GENOMIC DNA]</scope>
    <source>
        <strain evidence="2 3">K23_9</strain>
    </source>
</reference>
<dbReference type="Proteomes" id="UP000319817">
    <property type="component" value="Chromosome"/>
</dbReference>
<evidence type="ECO:0000313" key="3">
    <source>
        <dbReference type="Proteomes" id="UP000319817"/>
    </source>
</evidence>